<protein>
    <submittedName>
        <fullName evidence="1">DUF333 domain-containing protein</fullName>
    </submittedName>
</protein>
<evidence type="ECO:0000313" key="2">
    <source>
        <dbReference type="Proteomes" id="UP001302274"/>
    </source>
</evidence>
<dbReference type="Pfam" id="PF03891">
    <property type="entry name" value="DUF333"/>
    <property type="match status" value="1"/>
</dbReference>
<keyword evidence="2" id="KW-1185">Reference proteome</keyword>
<reference evidence="1 2" key="1">
    <citation type="submission" date="2023-11" db="EMBL/GenBank/DDBJ databases">
        <title>A Novel Polar Bacteriovorax (B. antarcticus) Isolated from the Biocrust in Antarctica.</title>
        <authorList>
            <person name="Mun W."/>
            <person name="Choi S.Y."/>
            <person name="Mitchell R.J."/>
        </authorList>
    </citation>
    <scope>NUCLEOTIDE SEQUENCE [LARGE SCALE GENOMIC DNA]</scope>
    <source>
        <strain evidence="1 2">PP10</strain>
    </source>
</reference>
<dbReference type="RefSeq" id="WP_323578643.1">
    <property type="nucleotide sequence ID" value="NZ_JAYGJQ010000003.1"/>
</dbReference>
<dbReference type="InterPro" id="IPR005590">
    <property type="entry name" value="DUF333"/>
</dbReference>
<accession>A0ABU5VZ08</accession>
<comment type="caution">
    <text evidence="1">The sequence shown here is derived from an EMBL/GenBank/DDBJ whole genome shotgun (WGS) entry which is preliminary data.</text>
</comment>
<dbReference type="Proteomes" id="UP001302274">
    <property type="component" value="Unassembled WGS sequence"/>
</dbReference>
<sequence length="123" mass="14489">MPTIKITSFIILIITTHTLHAEVFTHQYERSKSQKIEIVTVDDMKVSESCSKNKKSCFALFNRKKVSVHKKTKLKGNPASIYCHEKGGFSSIFKDEKNNEYDFCRFEKDFYVDSWDLYKRYAK</sequence>
<gene>
    <name evidence="1" type="ORF">SHI21_18855</name>
</gene>
<dbReference type="EMBL" id="JAYGJQ010000003">
    <property type="protein sequence ID" value="MEA9358303.1"/>
    <property type="molecule type" value="Genomic_DNA"/>
</dbReference>
<proteinExistence type="predicted"/>
<organism evidence="1 2">
    <name type="scientific">Bacteriovorax antarcticus</name>
    <dbReference type="NCBI Taxonomy" id="3088717"/>
    <lineage>
        <taxon>Bacteria</taxon>
        <taxon>Pseudomonadati</taxon>
        <taxon>Bdellovibrionota</taxon>
        <taxon>Bacteriovoracia</taxon>
        <taxon>Bacteriovoracales</taxon>
        <taxon>Bacteriovoracaceae</taxon>
        <taxon>Bacteriovorax</taxon>
    </lineage>
</organism>
<evidence type="ECO:0000313" key="1">
    <source>
        <dbReference type="EMBL" id="MEA9358303.1"/>
    </source>
</evidence>
<name>A0ABU5VZ08_9BACT</name>